<feature type="signal peptide" evidence="9">
    <location>
        <begin position="1"/>
        <end position="18"/>
    </location>
</feature>
<feature type="region of interest" description="Disordered" evidence="7">
    <location>
        <begin position="26"/>
        <end position="146"/>
    </location>
</feature>
<evidence type="ECO:0000256" key="3">
    <source>
        <dbReference type="ARBA" id="ARBA00022692"/>
    </source>
</evidence>
<evidence type="ECO:0000313" key="11">
    <source>
        <dbReference type="Proteomes" id="UP000752171"/>
    </source>
</evidence>
<accession>A0A8T2KSE0</accession>
<name>A0A8T2KSE0_ASTMX</name>
<evidence type="ECO:0000256" key="1">
    <source>
        <dbReference type="ARBA" id="ARBA00004479"/>
    </source>
</evidence>
<keyword evidence="4 9" id="KW-0732">Signal</keyword>
<dbReference type="PANTHER" id="PTHR15076">
    <property type="entry name" value="CD99/MIC2 PROTEIN RELATED"/>
    <property type="match status" value="1"/>
</dbReference>
<dbReference type="EMBL" id="JAICCE010000021">
    <property type="protein sequence ID" value="KAG9262520.1"/>
    <property type="molecule type" value="Genomic_DNA"/>
</dbReference>
<comment type="subcellular location">
    <subcellularLocation>
        <location evidence="1">Membrane</location>
        <topology evidence="1">Single-pass type I membrane protein</topology>
    </subcellularLocation>
</comment>
<evidence type="ECO:0000256" key="2">
    <source>
        <dbReference type="ARBA" id="ARBA00008763"/>
    </source>
</evidence>
<dbReference type="Pfam" id="PF12301">
    <property type="entry name" value="CD99L2"/>
    <property type="match status" value="1"/>
</dbReference>
<evidence type="ECO:0000256" key="7">
    <source>
        <dbReference type="SAM" id="MobiDB-lite"/>
    </source>
</evidence>
<evidence type="ECO:0000256" key="9">
    <source>
        <dbReference type="SAM" id="SignalP"/>
    </source>
</evidence>
<evidence type="ECO:0000256" key="6">
    <source>
        <dbReference type="ARBA" id="ARBA00023136"/>
    </source>
</evidence>
<protein>
    <submittedName>
        <fullName evidence="10">CD99 antigen-like protein 2 isoform X1</fullName>
    </submittedName>
</protein>
<reference evidence="10 11" key="1">
    <citation type="submission" date="2021-07" db="EMBL/GenBank/DDBJ databases">
        <authorList>
            <person name="Imarazene B."/>
            <person name="Zahm M."/>
            <person name="Klopp C."/>
            <person name="Cabau C."/>
            <person name="Beille S."/>
            <person name="Jouanno E."/>
            <person name="Castinel A."/>
            <person name="Lluch J."/>
            <person name="Gil L."/>
            <person name="Kuchtly C."/>
            <person name="Lopez Roques C."/>
            <person name="Donnadieu C."/>
            <person name="Parrinello H."/>
            <person name="Journot L."/>
            <person name="Du K."/>
            <person name="Schartl M."/>
            <person name="Retaux S."/>
            <person name="Guiguen Y."/>
        </authorList>
    </citation>
    <scope>NUCLEOTIDE SEQUENCE [LARGE SCALE GENOMIC DNA]</scope>
    <source>
        <strain evidence="10">Pach_M1</strain>
        <tissue evidence="10">Testis</tissue>
    </source>
</reference>
<dbReference type="GO" id="GO:0005886">
    <property type="term" value="C:plasma membrane"/>
    <property type="evidence" value="ECO:0007669"/>
    <property type="project" value="TreeGrafter"/>
</dbReference>
<keyword evidence="5 8" id="KW-1133">Transmembrane helix</keyword>
<dbReference type="OrthoDB" id="8963727at2759"/>
<comment type="similarity">
    <text evidence="2">Belongs to the CD99 family.</text>
</comment>
<keyword evidence="6 8" id="KW-0472">Membrane</keyword>
<evidence type="ECO:0000256" key="8">
    <source>
        <dbReference type="SAM" id="Phobius"/>
    </source>
</evidence>
<feature type="compositionally biased region" description="Polar residues" evidence="7">
    <location>
        <begin position="187"/>
        <end position="209"/>
    </location>
</feature>
<dbReference type="PANTHER" id="PTHR15076:SF15">
    <property type="entry name" value="CD99 ANTIGEN"/>
    <property type="match status" value="1"/>
</dbReference>
<evidence type="ECO:0000256" key="4">
    <source>
        <dbReference type="ARBA" id="ARBA00022729"/>
    </source>
</evidence>
<dbReference type="GO" id="GO:0072683">
    <property type="term" value="P:T cell extravasation"/>
    <property type="evidence" value="ECO:0007669"/>
    <property type="project" value="TreeGrafter"/>
</dbReference>
<dbReference type="Proteomes" id="UP000752171">
    <property type="component" value="Unassembled WGS sequence"/>
</dbReference>
<proteinExistence type="inferred from homology"/>
<feature type="chain" id="PRO_5035919131" evidence="9">
    <location>
        <begin position="19"/>
        <end position="209"/>
    </location>
</feature>
<feature type="compositionally biased region" description="Gly residues" evidence="7">
    <location>
        <begin position="136"/>
        <end position="146"/>
    </location>
</feature>
<dbReference type="InterPro" id="IPR022078">
    <property type="entry name" value="CD99L2"/>
</dbReference>
<dbReference type="GO" id="GO:2000391">
    <property type="term" value="P:positive regulation of neutrophil extravasation"/>
    <property type="evidence" value="ECO:0007669"/>
    <property type="project" value="TreeGrafter"/>
</dbReference>
<evidence type="ECO:0000256" key="5">
    <source>
        <dbReference type="ARBA" id="ARBA00022989"/>
    </source>
</evidence>
<gene>
    <name evidence="10" type="primary">CD99L2</name>
    <name evidence="10" type="ORF">AMEX_G24297</name>
</gene>
<organism evidence="10 11">
    <name type="scientific">Astyanax mexicanus</name>
    <name type="common">Blind cave fish</name>
    <name type="synonym">Astyanax fasciatus mexicanus</name>
    <dbReference type="NCBI Taxonomy" id="7994"/>
    <lineage>
        <taxon>Eukaryota</taxon>
        <taxon>Metazoa</taxon>
        <taxon>Chordata</taxon>
        <taxon>Craniata</taxon>
        <taxon>Vertebrata</taxon>
        <taxon>Euteleostomi</taxon>
        <taxon>Actinopterygii</taxon>
        <taxon>Neopterygii</taxon>
        <taxon>Teleostei</taxon>
        <taxon>Ostariophysi</taxon>
        <taxon>Characiformes</taxon>
        <taxon>Characoidei</taxon>
        <taxon>Acestrorhamphidae</taxon>
        <taxon>Acestrorhamphinae</taxon>
        <taxon>Astyanax</taxon>
    </lineage>
</organism>
<dbReference type="GO" id="GO:0034109">
    <property type="term" value="P:homotypic cell-cell adhesion"/>
    <property type="evidence" value="ECO:0007669"/>
    <property type="project" value="TreeGrafter"/>
</dbReference>
<feature type="region of interest" description="Disordered" evidence="7">
    <location>
        <begin position="180"/>
        <end position="209"/>
    </location>
</feature>
<dbReference type="AlphaFoldDB" id="A0A8T2KSE0"/>
<keyword evidence="3 8" id="KW-0812">Transmembrane</keyword>
<evidence type="ECO:0000313" key="10">
    <source>
        <dbReference type="EMBL" id="KAG9262520.1"/>
    </source>
</evidence>
<comment type="caution">
    <text evidence="10">The sequence shown here is derived from an EMBL/GenBank/DDBJ whole genome shotgun (WGS) entry which is preliminary data.</text>
</comment>
<feature type="transmembrane region" description="Helical" evidence="8">
    <location>
        <begin position="149"/>
        <end position="170"/>
    </location>
</feature>
<sequence length="209" mass="21120">MTSYLWILVLAALAVSRAQDDLSLFDALDDDEPTPPPVKPPKAGGDGELDLSDAFGPDIPEKPKKPAGDPSKTGDSSNFDITDAFDKDPKKPSGGGGGGFDDSDLGDVAGNGDYKPDPGQGGRGGARAGDSNYDNSGGGEQGAAQGGQMAGIISAVGVAILGAASSYFAYQKKKLCFKIQGGADPESGTNQAGTHSEPQVLSNLLKSSS</sequence>